<dbReference type="GO" id="GO:0016787">
    <property type="term" value="F:hydrolase activity"/>
    <property type="evidence" value="ECO:0007669"/>
    <property type="project" value="InterPro"/>
</dbReference>
<keyword evidence="1 3" id="KW-0210">Decarboxylase</keyword>
<feature type="domain" description="Amidohydrolase-related" evidence="5">
    <location>
        <begin position="123"/>
        <end position="388"/>
    </location>
</feature>
<evidence type="ECO:0000256" key="2">
    <source>
        <dbReference type="ARBA" id="ARBA00023239"/>
    </source>
</evidence>
<name>A0A3M7MCJ0_9PLEO</name>
<keyword evidence="2 3" id="KW-0456">Lyase</keyword>
<evidence type="ECO:0000259" key="5">
    <source>
        <dbReference type="Pfam" id="PF04909"/>
    </source>
</evidence>
<dbReference type="PANTHER" id="PTHR21240">
    <property type="entry name" value="2-AMINO-3-CARBOXYLMUCONATE-6-SEMIALDEHYDE DECARBOXYLASE"/>
    <property type="match status" value="1"/>
</dbReference>
<dbReference type="GO" id="GO:0005829">
    <property type="term" value="C:cytosol"/>
    <property type="evidence" value="ECO:0007669"/>
    <property type="project" value="TreeGrafter"/>
</dbReference>
<evidence type="ECO:0000256" key="4">
    <source>
        <dbReference type="SAM" id="MobiDB-lite"/>
    </source>
</evidence>
<keyword evidence="7" id="KW-1185">Reference proteome</keyword>
<evidence type="ECO:0000256" key="3">
    <source>
        <dbReference type="RuleBase" id="RU366045"/>
    </source>
</evidence>
<sequence>MRKMYPFGDTNTKWKQIQHEAHVDGIDLTVLPFAKEALTSITALAENTADISALSFSNARRIDTHTQQVQIPPIPDWFRTLELNAAGRATPSWSVKDHLKFMSDHHIAHSVLSVSTPQSNAFLDEKDQDLRKKKTLALARLLNCFVSELCKIYPERFSWLAVMPLPHVQESVTELKRAFTMGPAGVAVLTNHESVYPGDAALDPIWQFLQERATSEVGHGKEIVFVHPTEPIIKLDNGRLINSRPSPLRSGLGEFYFETARAVSSLTAENTIAKFPNLHYRISHGAGAFPDISERFLLGFPKYSDAAREAYKTRFWYDSAGPVWPKQIKGLTEGMGVPVSQMVFGTDYPYGIGFWDVDANIRGLAEVQWLGDGERDAVFWKNARDLWRGKIVMLEGLEDAMETRCVSPVVSAKRPIARAFSDEPSSDGKGFVVNPAPANIKRRTQ</sequence>
<dbReference type="InterPro" id="IPR032465">
    <property type="entry name" value="ACMSD"/>
</dbReference>
<accession>A0A3M7MCJ0</accession>
<dbReference type="GO" id="GO:0019748">
    <property type="term" value="P:secondary metabolic process"/>
    <property type="evidence" value="ECO:0007669"/>
    <property type="project" value="TreeGrafter"/>
</dbReference>
<comment type="similarity">
    <text evidence="3">Belongs to the metallo-dependent hydrolases superfamily.</text>
</comment>
<reference evidence="6 7" key="1">
    <citation type="journal article" date="2014" name="PLoS ONE">
        <title>De novo Genome Assembly of the Fungal Plant Pathogen Pyrenophora semeniperda.</title>
        <authorList>
            <person name="Soliai M.M."/>
            <person name="Meyer S.E."/>
            <person name="Udall J.A."/>
            <person name="Elzinga D.E."/>
            <person name="Hermansen R.A."/>
            <person name="Bodily P.M."/>
            <person name="Hart A.A."/>
            <person name="Coleman C.E."/>
        </authorList>
    </citation>
    <scope>NUCLEOTIDE SEQUENCE [LARGE SCALE GENOMIC DNA]</scope>
    <source>
        <strain evidence="6 7">CCB06</strain>
        <tissue evidence="6">Mycelium</tissue>
    </source>
</reference>
<proteinExistence type="inferred from homology"/>
<dbReference type="InterPro" id="IPR006680">
    <property type="entry name" value="Amidohydro-rel"/>
</dbReference>
<dbReference type="EMBL" id="KE747829">
    <property type="protein sequence ID" value="RMZ72084.1"/>
    <property type="molecule type" value="Genomic_DNA"/>
</dbReference>
<dbReference type="PANTHER" id="PTHR21240:SF32">
    <property type="entry name" value="AMIDOHYDROLASE-RELATED DOMAIN-CONTAINING PROTEIN"/>
    <property type="match status" value="1"/>
</dbReference>
<dbReference type="InterPro" id="IPR032466">
    <property type="entry name" value="Metal_Hydrolase"/>
</dbReference>
<dbReference type="AlphaFoldDB" id="A0A3M7MCJ0"/>
<protein>
    <submittedName>
        <fullName evidence="6">2-amino-3-carboxymuconate-6-semialdehyde decarboxylase</fullName>
    </submittedName>
</protein>
<dbReference type="GO" id="GO:0016831">
    <property type="term" value="F:carboxy-lyase activity"/>
    <property type="evidence" value="ECO:0007669"/>
    <property type="project" value="UniProtKB-KW"/>
</dbReference>
<feature type="region of interest" description="Disordered" evidence="4">
    <location>
        <begin position="421"/>
        <end position="445"/>
    </location>
</feature>
<evidence type="ECO:0000313" key="6">
    <source>
        <dbReference type="EMBL" id="RMZ72084.1"/>
    </source>
</evidence>
<dbReference type="OrthoDB" id="2832284at2759"/>
<dbReference type="Pfam" id="PF04909">
    <property type="entry name" value="Amidohydro_2"/>
    <property type="match status" value="1"/>
</dbReference>
<organism evidence="6 7">
    <name type="scientific">Pyrenophora seminiperda CCB06</name>
    <dbReference type="NCBI Taxonomy" id="1302712"/>
    <lineage>
        <taxon>Eukaryota</taxon>
        <taxon>Fungi</taxon>
        <taxon>Dikarya</taxon>
        <taxon>Ascomycota</taxon>
        <taxon>Pezizomycotina</taxon>
        <taxon>Dothideomycetes</taxon>
        <taxon>Pleosporomycetidae</taxon>
        <taxon>Pleosporales</taxon>
        <taxon>Pleosporineae</taxon>
        <taxon>Pleosporaceae</taxon>
        <taxon>Pyrenophora</taxon>
    </lineage>
</organism>
<gene>
    <name evidence="6" type="ORF">GMOD_00007078</name>
</gene>
<dbReference type="Gene3D" id="3.20.20.140">
    <property type="entry name" value="Metal-dependent hydrolases"/>
    <property type="match status" value="1"/>
</dbReference>
<dbReference type="SUPFAM" id="SSF51556">
    <property type="entry name" value="Metallo-dependent hydrolases"/>
    <property type="match status" value="1"/>
</dbReference>
<dbReference type="Proteomes" id="UP000265663">
    <property type="component" value="Unassembled WGS sequence"/>
</dbReference>
<evidence type="ECO:0000256" key="1">
    <source>
        <dbReference type="ARBA" id="ARBA00022793"/>
    </source>
</evidence>
<evidence type="ECO:0000313" key="7">
    <source>
        <dbReference type="Proteomes" id="UP000265663"/>
    </source>
</evidence>